<keyword evidence="3 8" id="KW-0808">Transferase</keyword>
<feature type="modified residue" description="N6-(pyridoxal phosphate)lysine" evidence="8 9">
    <location>
        <position position="306"/>
    </location>
</feature>
<dbReference type="NCBIfam" id="TIGR00474">
    <property type="entry name" value="selA"/>
    <property type="match status" value="1"/>
</dbReference>
<evidence type="ECO:0000256" key="3">
    <source>
        <dbReference type="ARBA" id="ARBA00022679"/>
    </source>
</evidence>
<protein>
    <recommendedName>
        <fullName evidence="8">L-seryl-tRNA(Sec) selenium transferase</fullName>
        <ecNumber evidence="8">2.9.1.1</ecNumber>
    </recommendedName>
    <alternativeName>
        <fullName evidence="8">Selenocysteine synthase</fullName>
        <shortName evidence="8">Sec synthase</shortName>
    </alternativeName>
    <alternativeName>
        <fullName evidence="8">Selenocysteinyl-tRNA(Sec) synthase</fullName>
    </alternativeName>
</protein>
<feature type="region of interest" description="Disordered" evidence="10">
    <location>
        <begin position="1"/>
        <end position="20"/>
    </location>
</feature>
<evidence type="ECO:0000313" key="13">
    <source>
        <dbReference type="Proteomes" id="UP000286806"/>
    </source>
</evidence>
<evidence type="ECO:0000259" key="11">
    <source>
        <dbReference type="Pfam" id="PF12390"/>
    </source>
</evidence>
<dbReference type="SUPFAM" id="SSF53383">
    <property type="entry name" value="PLP-dependent transferases"/>
    <property type="match status" value="1"/>
</dbReference>
<name>A0A401JFW6_9PROT</name>
<comment type="cofactor">
    <cofactor evidence="1 8 9">
        <name>pyridoxal 5'-phosphate</name>
        <dbReference type="ChEBI" id="CHEBI:597326"/>
    </cofactor>
</comment>
<dbReference type="EC" id="2.9.1.1" evidence="8"/>
<evidence type="ECO:0000256" key="5">
    <source>
        <dbReference type="ARBA" id="ARBA00022917"/>
    </source>
</evidence>
<dbReference type="Pfam" id="PF12390">
    <property type="entry name" value="Se-cys_synth_N"/>
    <property type="match status" value="1"/>
</dbReference>
<comment type="similarity">
    <text evidence="7 8">Belongs to the SelA family.</text>
</comment>
<dbReference type="InterPro" id="IPR015424">
    <property type="entry name" value="PyrdxlP-dep_Trfase"/>
</dbReference>
<dbReference type="GO" id="GO:0004125">
    <property type="term" value="F:L-seryl-tRNA(Sec) selenium transferase activity"/>
    <property type="evidence" value="ECO:0007669"/>
    <property type="project" value="UniProtKB-UniRule"/>
</dbReference>
<comment type="caution">
    <text evidence="12">The sequence shown here is derived from an EMBL/GenBank/DDBJ whole genome shotgun (WGS) entry which is preliminary data.</text>
</comment>
<dbReference type="PANTHER" id="PTHR32328:SF0">
    <property type="entry name" value="L-SERYL-TRNA(SEC) SELENIUM TRANSFERASE"/>
    <property type="match status" value="1"/>
</dbReference>
<dbReference type="InterPro" id="IPR018319">
    <property type="entry name" value="SelA-like"/>
</dbReference>
<keyword evidence="5 8" id="KW-0648">Protein biosynthesis</keyword>
<keyword evidence="4 8" id="KW-0663">Pyridoxal phosphate</keyword>
<dbReference type="PANTHER" id="PTHR32328">
    <property type="entry name" value="L-SERYL-TRNA(SEC) SELENIUM TRANSFERASE"/>
    <property type="match status" value="1"/>
</dbReference>
<proteinExistence type="inferred from homology"/>
<gene>
    <name evidence="8" type="primary">selA</name>
    <name evidence="12" type="ORF">SFMTTN_2335</name>
</gene>
<dbReference type="RefSeq" id="WP_124705302.1">
    <property type="nucleotide sequence ID" value="NZ_BGOW01000020.1"/>
</dbReference>
<dbReference type="GO" id="GO:0005737">
    <property type="term" value="C:cytoplasm"/>
    <property type="evidence" value="ECO:0007669"/>
    <property type="project" value="UniProtKB-SubCell"/>
</dbReference>
<dbReference type="FunFam" id="3.40.640.10:FF:000028">
    <property type="entry name" value="L-seryl-tRNA(Sec) selenium transferase"/>
    <property type="match status" value="1"/>
</dbReference>
<comment type="catalytic activity">
    <reaction evidence="8">
        <text>L-seryl-tRNA(Sec) + selenophosphate + H(+) = L-selenocysteinyl-tRNA(Sec) + phosphate</text>
        <dbReference type="Rhea" id="RHEA:22728"/>
        <dbReference type="Rhea" id="RHEA-COMP:9742"/>
        <dbReference type="Rhea" id="RHEA-COMP:9743"/>
        <dbReference type="ChEBI" id="CHEBI:15378"/>
        <dbReference type="ChEBI" id="CHEBI:16144"/>
        <dbReference type="ChEBI" id="CHEBI:43474"/>
        <dbReference type="ChEBI" id="CHEBI:78533"/>
        <dbReference type="ChEBI" id="CHEBI:78573"/>
        <dbReference type="EC" id="2.9.1.1"/>
    </reaction>
</comment>
<dbReference type="Gene3D" id="3.40.640.10">
    <property type="entry name" value="Type I PLP-dependent aspartate aminotransferase-like (Major domain)"/>
    <property type="match status" value="1"/>
</dbReference>
<reference evidence="12 13" key="1">
    <citation type="journal article" date="2019" name="Front. Microbiol.">
        <title>Genomes of Neutrophilic Sulfur-Oxidizing Chemolithoautotrophs Representing 9 Proteobacterial Species From 8 Genera.</title>
        <authorList>
            <person name="Watanabe T."/>
            <person name="Kojima H."/>
            <person name="Umezawa K."/>
            <person name="Hori C."/>
            <person name="Takasuka T.E."/>
            <person name="Kato Y."/>
            <person name="Fukui M."/>
        </authorList>
    </citation>
    <scope>NUCLEOTIDE SEQUENCE [LARGE SCALE GENOMIC DNA]</scope>
    <source>
        <strain evidence="12 13">TTN</strain>
    </source>
</reference>
<evidence type="ECO:0000256" key="4">
    <source>
        <dbReference type="ARBA" id="ARBA00022898"/>
    </source>
</evidence>
<dbReference type="InterPro" id="IPR004534">
    <property type="entry name" value="SelA_trans"/>
</dbReference>
<evidence type="ECO:0000256" key="8">
    <source>
        <dbReference type="HAMAP-Rule" id="MF_00423"/>
    </source>
</evidence>
<evidence type="ECO:0000256" key="10">
    <source>
        <dbReference type="SAM" id="MobiDB-lite"/>
    </source>
</evidence>
<comment type="pathway">
    <text evidence="8">Aminoacyl-tRNA biosynthesis; selenocysteinyl-tRNA(Sec) biosynthesis; selenocysteinyl-tRNA(Sec) from L-seryl-tRNA(Sec) (bacterial route): step 1/1.</text>
</comment>
<evidence type="ECO:0000256" key="7">
    <source>
        <dbReference type="ARBA" id="ARBA00044507"/>
    </source>
</evidence>
<dbReference type="InterPro" id="IPR025862">
    <property type="entry name" value="SelA_trans_N_dom"/>
</dbReference>
<dbReference type="UniPathway" id="UPA00906">
    <property type="reaction ID" value="UER00896"/>
</dbReference>
<organism evidence="12 13">
    <name type="scientific">Sulfuriferula multivorans</name>
    <dbReference type="NCBI Taxonomy" id="1559896"/>
    <lineage>
        <taxon>Bacteria</taxon>
        <taxon>Pseudomonadati</taxon>
        <taxon>Pseudomonadota</taxon>
        <taxon>Betaproteobacteria</taxon>
        <taxon>Nitrosomonadales</taxon>
        <taxon>Sulfuricellaceae</taxon>
        <taxon>Sulfuriferula</taxon>
    </lineage>
</organism>
<evidence type="ECO:0000256" key="9">
    <source>
        <dbReference type="PIRSR" id="PIRSR618319-50"/>
    </source>
</evidence>
<dbReference type="EMBL" id="BGOW01000020">
    <property type="protein sequence ID" value="GBL46520.1"/>
    <property type="molecule type" value="Genomic_DNA"/>
</dbReference>
<evidence type="ECO:0000256" key="6">
    <source>
        <dbReference type="ARBA" id="ARBA00023266"/>
    </source>
</evidence>
<comment type="function">
    <text evidence="8">Converts seryl-tRNA(Sec) to selenocysteinyl-tRNA(Sec) required for selenoprotein biosynthesis.</text>
</comment>
<dbReference type="HAMAP" id="MF_00423">
    <property type="entry name" value="SelA"/>
    <property type="match status" value="1"/>
</dbReference>
<accession>A0A401JFW6</accession>
<evidence type="ECO:0000256" key="2">
    <source>
        <dbReference type="ARBA" id="ARBA00022490"/>
    </source>
</evidence>
<sequence>MSLSPHAADGTAPATPLPTIPSVDRVLNLPSVRALTETYGRAVTTAAVRQWLAELRERLAGNLALPADAFAEIKLAEMLEQRLAAARQPHLRQVLNLTGTVLHTNLGRARLPDEAVAAVVMAASQSCNLEYDLASGTRGDRDELIEPLLCEITGAEAATVVNNNAAAVFLALNSLGLRKQVIVSRGELVEIGGAFRVPDIMARAGCRLKEVGTTNRTHLKDFAEAIDAKTALLLKVHTSNYAIQGFTATVEEAALAQLAHKHNLPFMVDLGSGTLVNLRDFGLPQEPTPMDSLVAGADLVTFSGDKLLGGPQAGILVGRRDLIARIKKNPLKRALRVDKMTLAALEAVLQLYRDPDRLAARLPTLRLLTRAVADIERTAQTLLPAMGAALAGVAQVEVRACHSQIGSGSLPIDRLPSFCLALTPVVRGKGEGTALKKIEHAFRNLPVPVIGRVSEGAFCMDLRCLEQADMLQSQLGSLRF</sequence>
<dbReference type="OrthoDB" id="9787096at2"/>
<dbReference type="AlphaFoldDB" id="A0A401JFW6"/>
<evidence type="ECO:0000256" key="1">
    <source>
        <dbReference type="ARBA" id="ARBA00001933"/>
    </source>
</evidence>
<comment type="subcellular location">
    <subcellularLocation>
        <location evidence="8">Cytoplasm</location>
    </subcellularLocation>
</comment>
<dbReference type="Proteomes" id="UP000286806">
    <property type="component" value="Unassembled WGS sequence"/>
</dbReference>
<dbReference type="GO" id="GO:0001717">
    <property type="term" value="P:conversion of seryl-tRNAsec to selenocys-tRNAsec"/>
    <property type="evidence" value="ECO:0007669"/>
    <property type="project" value="UniProtKB-UniRule"/>
</dbReference>
<dbReference type="Pfam" id="PF03841">
    <property type="entry name" value="SelA"/>
    <property type="match status" value="1"/>
</dbReference>
<dbReference type="GO" id="GO:0001514">
    <property type="term" value="P:selenocysteine incorporation"/>
    <property type="evidence" value="ECO:0007669"/>
    <property type="project" value="UniProtKB-UniRule"/>
</dbReference>
<keyword evidence="2 8" id="KW-0963">Cytoplasm</keyword>
<feature type="domain" description="L-seryl-tRNA selenium transferase N-terminal" evidence="11">
    <location>
        <begin position="20"/>
        <end position="56"/>
    </location>
</feature>
<dbReference type="InterPro" id="IPR015421">
    <property type="entry name" value="PyrdxlP-dep_Trfase_major"/>
</dbReference>
<keyword evidence="13" id="KW-1185">Reference proteome</keyword>
<dbReference type="Gene3D" id="3.90.1150.180">
    <property type="match status" value="1"/>
</dbReference>
<evidence type="ECO:0000313" key="12">
    <source>
        <dbReference type="EMBL" id="GBL46520.1"/>
    </source>
</evidence>
<keyword evidence="6 8" id="KW-0711">Selenium</keyword>